<dbReference type="Pfam" id="PF07694">
    <property type="entry name" value="5TM-5TMR_LYT"/>
    <property type="match status" value="1"/>
</dbReference>
<evidence type="ECO:0000256" key="10">
    <source>
        <dbReference type="ARBA" id="ARBA00022840"/>
    </source>
</evidence>
<feature type="transmembrane region" description="Helical" evidence="14">
    <location>
        <begin position="89"/>
        <end position="110"/>
    </location>
</feature>
<sequence>MSRIEEVYNHYYLESGNDEMLADKLLVNIFLVFVPLLVYSALSDYRHMKQTPLLMGGVLGISSVLCLIFSYSWYGLFWDLRYVPLILSVLYFGPGAGLVNITLMMMARIYVGPDSIGVGLISMLLCYLVPLLVRKKFMHLKGMLARVLINLLMSVWMNVIMLVILMMHSWANGRLDEDEVELIRGVLWFAIIQFLNIGAASCWMEFSLEREEMRKKIKYAERLNTLGELAASMAHEVRNPLTVVKGFLQMAQSGLEGKNRRYMALALAEVDRAERIISDYLNLSKPQIGKTELMDLSGMVQQIVLLLKPMAAKQGVRMQTELRNEIYLHTDRNQLLQTLIHITKNAIEAAEDGGKVYIKLAVQEEKACLNIKDTGKGMSPEHLERVGTLFFSTKEVGTGLGTAVSFRMIEAMNGSIRYESEPGAGTEVIILLPMAQQSLLAAEG</sequence>
<accession>G7VVH5</accession>
<feature type="transmembrane region" description="Helical" evidence="14">
    <location>
        <begin position="54"/>
        <end position="77"/>
    </location>
</feature>
<organism evidence="16 17">
    <name type="scientific">Paenibacillus terrae (strain HPL-003)</name>
    <dbReference type="NCBI Taxonomy" id="985665"/>
    <lineage>
        <taxon>Bacteria</taxon>
        <taxon>Bacillati</taxon>
        <taxon>Bacillota</taxon>
        <taxon>Bacilli</taxon>
        <taxon>Bacillales</taxon>
        <taxon>Paenibacillaceae</taxon>
        <taxon>Paenibacillus</taxon>
    </lineage>
</organism>
<reference key="2">
    <citation type="submission" date="2011-11" db="EMBL/GenBank/DDBJ databases">
        <authorList>
            <person name="Shin S.H."/>
            <person name="Kim S."/>
            <person name="Kim J.Y."/>
        </authorList>
    </citation>
    <scope>NUCLEOTIDE SEQUENCE</scope>
    <source>
        <strain>HPL-003</strain>
    </source>
</reference>
<keyword evidence="13 14" id="KW-0472">Membrane</keyword>
<dbReference type="InterPro" id="IPR036890">
    <property type="entry name" value="HATPase_C_sf"/>
</dbReference>
<evidence type="ECO:0000313" key="16">
    <source>
        <dbReference type="EMBL" id="AET57009.1"/>
    </source>
</evidence>
<dbReference type="GO" id="GO:0071555">
    <property type="term" value="P:cell wall organization"/>
    <property type="evidence" value="ECO:0007669"/>
    <property type="project" value="InterPro"/>
</dbReference>
<keyword evidence="9 16" id="KW-0418">Kinase</keyword>
<protein>
    <recommendedName>
        <fullName evidence="3">histidine kinase</fullName>
        <ecNumber evidence="3">2.7.13.3</ecNumber>
    </recommendedName>
</protein>
<keyword evidence="10" id="KW-0067">ATP-binding</keyword>
<dbReference type="EMBL" id="CP003107">
    <property type="protein sequence ID" value="AET57009.1"/>
    <property type="molecule type" value="Genomic_DNA"/>
</dbReference>
<keyword evidence="4" id="KW-1003">Cell membrane</keyword>
<evidence type="ECO:0000256" key="7">
    <source>
        <dbReference type="ARBA" id="ARBA00022692"/>
    </source>
</evidence>
<proteinExistence type="predicted"/>
<keyword evidence="12" id="KW-0902">Two-component regulatory system</keyword>
<dbReference type="PANTHER" id="PTHR43065:SF46">
    <property type="entry name" value="C4-DICARBOXYLATE TRANSPORT SENSOR PROTEIN DCTB"/>
    <property type="match status" value="1"/>
</dbReference>
<keyword evidence="5" id="KW-0597">Phosphoprotein</keyword>
<dbReference type="Pfam" id="PF02518">
    <property type="entry name" value="HATPase_c"/>
    <property type="match status" value="1"/>
</dbReference>
<evidence type="ECO:0000256" key="13">
    <source>
        <dbReference type="ARBA" id="ARBA00023136"/>
    </source>
</evidence>
<dbReference type="Gene3D" id="3.30.565.10">
    <property type="entry name" value="Histidine kinase-like ATPase, C-terminal domain"/>
    <property type="match status" value="1"/>
</dbReference>
<dbReference type="SUPFAM" id="SSF55874">
    <property type="entry name" value="ATPase domain of HSP90 chaperone/DNA topoisomerase II/histidine kinase"/>
    <property type="match status" value="1"/>
</dbReference>
<dbReference type="InterPro" id="IPR003661">
    <property type="entry name" value="HisK_dim/P_dom"/>
</dbReference>
<evidence type="ECO:0000256" key="8">
    <source>
        <dbReference type="ARBA" id="ARBA00022741"/>
    </source>
</evidence>
<evidence type="ECO:0000256" key="5">
    <source>
        <dbReference type="ARBA" id="ARBA00022553"/>
    </source>
</evidence>
<dbReference type="PANTHER" id="PTHR43065">
    <property type="entry name" value="SENSOR HISTIDINE KINASE"/>
    <property type="match status" value="1"/>
</dbReference>
<dbReference type="SMART" id="SM00387">
    <property type="entry name" value="HATPase_c"/>
    <property type="match status" value="1"/>
</dbReference>
<dbReference type="InterPro" id="IPR005467">
    <property type="entry name" value="His_kinase_dom"/>
</dbReference>
<evidence type="ECO:0000256" key="4">
    <source>
        <dbReference type="ARBA" id="ARBA00022475"/>
    </source>
</evidence>
<evidence type="ECO:0000256" key="11">
    <source>
        <dbReference type="ARBA" id="ARBA00022989"/>
    </source>
</evidence>
<evidence type="ECO:0000256" key="9">
    <source>
        <dbReference type="ARBA" id="ARBA00022777"/>
    </source>
</evidence>
<dbReference type="GO" id="GO:0000155">
    <property type="term" value="F:phosphorelay sensor kinase activity"/>
    <property type="evidence" value="ECO:0007669"/>
    <property type="project" value="InterPro"/>
</dbReference>
<dbReference type="InterPro" id="IPR011620">
    <property type="entry name" value="Sig_transdc_His_kinase_LytS_TM"/>
</dbReference>
<evidence type="ECO:0000256" key="2">
    <source>
        <dbReference type="ARBA" id="ARBA00004651"/>
    </source>
</evidence>
<feature type="transmembrane region" description="Helical" evidence="14">
    <location>
        <begin position="21"/>
        <end position="42"/>
    </location>
</feature>
<reference evidence="17" key="1">
    <citation type="submission" date="2011-11" db="EMBL/GenBank/DDBJ databases">
        <title>Complete sequence of Paenibacillus terrae HPL-003.</title>
        <authorList>
            <person name="Shin S.H."/>
            <person name="Kim S."/>
            <person name="Kim J.Y."/>
        </authorList>
    </citation>
    <scope>NUCLEOTIDE SEQUENCE [LARGE SCALE GENOMIC DNA]</scope>
    <source>
        <strain evidence="17">HPL-003</strain>
    </source>
</reference>
<dbReference type="Gene3D" id="1.10.287.130">
    <property type="match status" value="1"/>
</dbReference>
<dbReference type="PROSITE" id="PS50109">
    <property type="entry name" value="HIS_KIN"/>
    <property type="match status" value="1"/>
</dbReference>
<keyword evidence="8" id="KW-0547">Nucleotide-binding</keyword>
<dbReference type="AlphaFoldDB" id="G7VVH5"/>
<comment type="subcellular location">
    <subcellularLocation>
        <location evidence="2">Cell membrane</location>
        <topology evidence="2">Multi-pass membrane protein</topology>
    </subcellularLocation>
</comment>
<dbReference type="HOGENOM" id="CLU_000445_89_1_9"/>
<dbReference type="GO" id="GO:0005886">
    <property type="term" value="C:plasma membrane"/>
    <property type="evidence" value="ECO:0007669"/>
    <property type="project" value="UniProtKB-SubCell"/>
</dbReference>
<dbReference type="InterPro" id="IPR004358">
    <property type="entry name" value="Sig_transdc_His_kin-like_C"/>
</dbReference>
<dbReference type="InterPro" id="IPR003594">
    <property type="entry name" value="HATPase_dom"/>
</dbReference>
<dbReference type="InterPro" id="IPR036097">
    <property type="entry name" value="HisK_dim/P_sf"/>
</dbReference>
<dbReference type="PRINTS" id="PR00344">
    <property type="entry name" value="BCTRLSENSOR"/>
</dbReference>
<dbReference type="STRING" id="985665.HPL003_01125"/>
<dbReference type="SMART" id="SM00388">
    <property type="entry name" value="HisKA"/>
    <property type="match status" value="1"/>
</dbReference>
<evidence type="ECO:0000259" key="15">
    <source>
        <dbReference type="PROSITE" id="PS50109"/>
    </source>
</evidence>
<dbReference type="Proteomes" id="UP000005876">
    <property type="component" value="Chromosome"/>
</dbReference>
<feature type="transmembrane region" description="Helical" evidence="14">
    <location>
        <begin position="145"/>
        <end position="166"/>
    </location>
</feature>
<feature type="transmembrane region" description="Helical" evidence="14">
    <location>
        <begin position="116"/>
        <end position="133"/>
    </location>
</feature>
<dbReference type="RefSeq" id="WP_014277793.1">
    <property type="nucleotide sequence ID" value="NC_016641.1"/>
</dbReference>
<keyword evidence="6" id="KW-0808">Transferase</keyword>
<evidence type="ECO:0000313" key="17">
    <source>
        <dbReference type="Proteomes" id="UP000005876"/>
    </source>
</evidence>
<gene>
    <name evidence="16" type="ordered locus">HPL003_01125</name>
</gene>
<evidence type="ECO:0000256" key="1">
    <source>
        <dbReference type="ARBA" id="ARBA00000085"/>
    </source>
</evidence>
<dbReference type="Pfam" id="PF00512">
    <property type="entry name" value="HisKA"/>
    <property type="match status" value="1"/>
</dbReference>
<keyword evidence="7 14" id="KW-0812">Transmembrane</keyword>
<evidence type="ECO:0000256" key="3">
    <source>
        <dbReference type="ARBA" id="ARBA00012438"/>
    </source>
</evidence>
<name>G7VVH5_PAETH</name>
<dbReference type="SUPFAM" id="SSF47384">
    <property type="entry name" value="Homodimeric domain of signal transducing histidine kinase"/>
    <property type="match status" value="1"/>
</dbReference>
<reference evidence="16 17" key="3">
    <citation type="journal article" date="2012" name="J. Bacteriol.">
        <title>Genome Sequence of Paenibacillus terrae HPL-003, a Xylanase-Producing Bacterium Isolated from Soil Found in Forest Residue.</title>
        <authorList>
            <person name="Shin S.H."/>
            <person name="Kim S."/>
            <person name="Kim J.Y."/>
            <person name="Song H.Y."/>
            <person name="Cho S.J."/>
            <person name="Kim D.R."/>
            <person name="Lee K.I."/>
            <person name="Lim H.K."/>
            <person name="Park N.J."/>
            <person name="Hwang I.T."/>
            <person name="Yang K.S."/>
        </authorList>
    </citation>
    <scope>NUCLEOTIDE SEQUENCE [LARGE SCALE GENOMIC DNA]</scope>
    <source>
        <strain evidence="16 17">HPL-003</strain>
    </source>
</reference>
<evidence type="ECO:0000256" key="6">
    <source>
        <dbReference type="ARBA" id="ARBA00022679"/>
    </source>
</evidence>
<evidence type="ECO:0000256" key="14">
    <source>
        <dbReference type="SAM" id="Phobius"/>
    </source>
</evidence>
<dbReference type="KEGG" id="pta:HPL003_01125"/>
<dbReference type="eggNOG" id="COG4191">
    <property type="taxonomic scope" value="Bacteria"/>
</dbReference>
<comment type="catalytic activity">
    <reaction evidence="1">
        <text>ATP + protein L-histidine = ADP + protein N-phospho-L-histidine.</text>
        <dbReference type="EC" id="2.7.13.3"/>
    </reaction>
</comment>
<evidence type="ECO:0000256" key="12">
    <source>
        <dbReference type="ARBA" id="ARBA00023012"/>
    </source>
</evidence>
<dbReference type="EC" id="2.7.13.3" evidence="3"/>
<dbReference type="GO" id="GO:0005524">
    <property type="term" value="F:ATP binding"/>
    <property type="evidence" value="ECO:0007669"/>
    <property type="project" value="UniProtKB-KW"/>
</dbReference>
<dbReference type="CDD" id="cd00082">
    <property type="entry name" value="HisKA"/>
    <property type="match status" value="1"/>
</dbReference>
<keyword evidence="11 14" id="KW-1133">Transmembrane helix</keyword>
<feature type="domain" description="Histidine kinase" evidence="15">
    <location>
        <begin position="232"/>
        <end position="436"/>
    </location>
</feature>
<feature type="transmembrane region" description="Helical" evidence="14">
    <location>
        <begin position="186"/>
        <end position="208"/>
    </location>
</feature>